<dbReference type="EMBL" id="ML213679">
    <property type="protein sequence ID" value="TFK32290.1"/>
    <property type="molecule type" value="Genomic_DNA"/>
</dbReference>
<evidence type="ECO:0000313" key="2">
    <source>
        <dbReference type="Proteomes" id="UP000308652"/>
    </source>
</evidence>
<keyword evidence="2" id="KW-1185">Reference proteome</keyword>
<dbReference type="Proteomes" id="UP000308652">
    <property type="component" value="Unassembled WGS sequence"/>
</dbReference>
<dbReference type="OrthoDB" id="3218065at2759"/>
<organism evidence="1 2">
    <name type="scientific">Crucibulum laeve</name>
    <dbReference type="NCBI Taxonomy" id="68775"/>
    <lineage>
        <taxon>Eukaryota</taxon>
        <taxon>Fungi</taxon>
        <taxon>Dikarya</taxon>
        <taxon>Basidiomycota</taxon>
        <taxon>Agaricomycotina</taxon>
        <taxon>Agaricomycetes</taxon>
        <taxon>Agaricomycetidae</taxon>
        <taxon>Agaricales</taxon>
        <taxon>Agaricineae</taxon>
        <taxon>Nidulariaceae</taxon>
        <taxon>Crucibulum</taxon>
    </lineage>
</organism>
<proteinExistence type="predicted"/>
<evidence type="ECO:0000313" key="1">
    <source>
        <dbReference type="EMBL" id="TFK32290.1"/>
    </source>
</evidence>
<name>A0A5C3LHN5_9AGAR</name>
<sequence length="419" mass="48437">KGLSAIEKLIQSKKAVFEAGHNGLQAYHACAIQSHLHMVVENGCGAMEASEIAAESQGFAWKWGGQLVQKWIWRWLTHRELLVSLRGQHTKIFSIINDPLVCAELQSFLRSKKWSMDPKKLAEFSKKNMVTQVAEKYLCHIIETEMPQGLKKYLDLELFPRIHLKVAKGVSFCTAHHWLHHEGFKYTEHKKSFWVLEGEHTLKKKGVGHGMHQSDIICSTYGWLEKASQSLEYGKNYDGYWTGELFVKQAWLAKKIIPAFKELHGPEYQALIMVDNSQGHSAYSTDALLVSQMNMQPGGKQAHMHDGWFMRNGERIVQPMIFPLEHPKFPDMPKGMKERYLRNNCDYTFKTLKENLPKALASVELKTIQLWEHWMIWWMEAYRSGMDAKMAQMQVKKFSSCIYTSHRCIPETLACQFDT</sequence>
<dbReference type="PANTHER" id="PTHR35871:SF1">
    <property type="entry name" value="CXC1-LIKE CYSTEINE CLUSTER ASSOCIATED WITH KDZ TRANSPOSASES DOMAIN-CONTAINING PROTEIN"/>
    <property type="match status" value="1"/>
</dbReference>
<evidence type="ECO:0008006" key="3">
    <source>
        <dbReference type="Google" id="ProtNLM"/>
    </source>
</evidence>
<dbReference type="PANTHER" id="PTHR35871">
    <property type="entry name" value="EXPRESSED PROTEIN"/>
    <property type="match status" value="1"/>
</dbReference>
<accession>A0A5C3LHN5</accession>
<dbReference type="AlphaFoldDB" id="A0A5C3LHN5"/>
<protein>
    <recommendedName>
        <fullName evidence="3">DDE-1 domain-containing protein</fullName>
    </recommendedName>
</protein>
<dbReference type="STRING" id="68775.A0A5C3LHN5"/>
<feature type="non-terminal residue" evidence="1">
    <location>
        <position position="1"/>
    </location>
</feature>
<gene>
    <name evidence="1" type="ORF">BDQ12DRAFT_617331</name>
</gene>
<reference evidence="1 2" key="1">
    <citation type="journal article" date="2019" name="Nat. Ecol. Evol.">
        <title>Megaphylogeny resolves global patterns of mushroom evolution.</title>
        <authorList>
            <person name="Varga T."/>
            <person name="Krizsan K."/>
            <person name="Foldi C."/>
            <person name="Dima B."/>
            <person name="Sanchez-Garcia M."/>
            <person name="Sanchez-Ramirez S."/>
            <person name="Szollosi G.J."/>
            <person name="Szarkandi J.G."/>
            <person name="Papp V."/>
            <person name="Albert L."/>
            <person name="Andreopoulos W."/>
            <person name="Angelini C."/>
            <person name="Antonin V."/>
            <person name="Barry K.W."/>
            <person name="Bougher N.L."/>
            <person name="Buchanan P."/>
            <person name="Buyck B."/>
            <person name="Bense V."/>
            <person name="Catcheside P."/>
            <person name="Chovatia M."/>
            <person name="Cooper J."/>
            <person name="Damon W."/>
            <person name="Desjardin D."/>
            <person name="Finy P."/>
            <person name="Geml J."/>
            <person name="Haridas S."/>
            <person name="Hughes K."/>
            <person name="Justo A."/>
            <person name="Karasinski D."/>
            <person name="Kautmanova I."/>
            <person name="Kiss B."/>
            <person name="Kocsube S."/>
            <person name="Kotiranta H."/>
            <person name="LaButti K.M."/>
            <person name="Lechner B.E."/>
            <person name="Liimatainen K."/>
            <person name="Lipzen A."/>
            <person name="Lukacs Z."/>
            <person name="Mihaltcheva S."/>
            <person name="Morgado L.N."/>
            <person name="Niskanen T."/>
            <person name="Noordeloos M.E."/>
            <person name="Ohm R.A."/>
            <person name="Ortiz-Santana B."/>
            <person name="Ovrebo C."/>
            <person name="Racz N."/>
            <person name="Riley R."/>
            <person name="Savchenko A."/>
            <person name="Shiryaev A."/>
            <person name="Soop K."/>
            <person name="Spirin V."/>
            <person name="Szebenyi C."/>
            <person name="Tomsovsky M."/>
            <person name="Tulloss R.E."/>
            <person name="Uehling J."/>
            <person name="Grigoriev I.V."/>
            <person name="Vagvolgyi C."/>
            <person name="Papp T."/>
            <person name="Martin F.M."/>
            <person name="Miettinen O."/>
            <person name="Hibbett D.S."/>
            <person name="Nagy L.G."/>
        </authorList>
    </citation>
    <scope>NUCLEOTIDE SEQUENCE [LARGE SCALE GENOMIC DNA]</scope>
    <source>
        <strain evidence="1 2">CBS 166.37</strain>
    </source>
</reference>